<evidence type="ECO:0000256" key="6">
    <source>
        <dbReference type="ARBA" id="ARBA00022692"/>
    </source>
</evidence>
<proteinExistence type="predicted"/>
<keyword evidence="7" id="KW-0547">Nucleotide-binding</keyword>
<keyword evidence="16" id="KW-1185">Reference proteome</keyword>
<keyword evidence="9" id="KW-0067">ATP-binding</keyword>
<evidence type="ECO:0000256" key="14">
    <source>
        <dbReference type="SAM" id="MobiDB-lite"/>
    </source>
</evidence>
<evidence type="ECO:0000256" key="8">
    <source>
        <dbReference type="ARBA" id="ARBA00022777"/>
    </source>
</evidence>
<evidence type="ECO:0000256" key="11">
    <source>
        <dbReference type="ARBA" id="ARBA00023136"/>
    </source>
</evidence>
<evidence type="ECO:0000256" key="5">
    <source>
        <dbReference type="ARBA" id="ARBA00022679"/>
    </source>
</evidence>
<dbReference type="PANTHER" id="PTHR47982">
    <property type="entry name" value="PROLINE-RICH RECEPTOR-LIKE PROTEIN KINASE PERK4"/>
    <property type="match status" value="1"/>
</dbReference>
<evidence type="ECO:0000256" key="13">
    <source>
        <dbReference type="ARBA" id="ARBA00048679"/>
    </source>
</evidence>
<keyword evidence="11" id="KW-0472">Membrane</keyword>
<keyword evidence="8" id="KW-0418">Kinase</keyword>
<dbReference type="Gramene" id="FCD_00003380-RA">
    <property type="protein sequence ID" value="FCD_00003380-RA:cds"/>
    <property type="gene ID" value="FCD_00003380"/>
</dbReference>
<evidence type="ECO:0000256" key="3">
    <source>
        <dbReference type="ARBA" id="ARBA00022475"/>
    </source>
</evidence>
<evidence type="ECO:0000256" key="4">
    <source>
        <dbReference type="ARBA" id="ARBA00022527"/>
    </source>
</evidence>
<accession>A0AA87ZJD6</accession>
<name>A0AA87ZJD6_FICCA</name>
<evidence type="ECO:0000256" key="10">
    <source>
        <dbReference type="ARBA" id="ARBA00022989"/>
    </source>
</evidence>
<comment type="subcellular location">
    <subcellularLocation>
        <location evidence="1">Cell membrane</location>
        <topology evidence="1">Single-pass membrane protein</topology>
    </subcellularLocation>
</comment>
<comment type="catalytic activity">
    <reaction evidence="12">
        <text>L-threonyl-[protein] + ATP = O-phospho-L-threonyl-[protein] + ADP + H(+)</text>
        <dbReference type="Rhea" id="RHEA:46608"/>
        <dbReference type="Rhea" id="RHEA-COMP:11060"/>
        <dbReference type="Rhea" id="RHEA-COMP:11605"/>
        <dbReference type="ChEBI" id="CHEBI:15378"/>
        <dbReference type="ChEBI" id="CHEBI:30013"/>
        <dbReference type="ChEBI" id="CHEBI:30616"/>
        <dbReference type="ChEBI" id="CHEBI:61977"/>
        <dbReference type="ChEBI" id="CHEBI:456216"/>
        <dbReference type="EC" id="2.7.11.1"/>
    </reaction>
</comment>
<evidence type="ECO:0000256" key="9">
    <source>
        <dbReference type="ARBA" id="ARBA00022840"/>
    </source>
</evidence>
<dbReference type="EC" id="2.7.11.1" evidence="2"/>
<dbReference type="AlphaFoldDB" id="A0AA87ZJD6"/>
<organism evidence="15 16">
    <name type="scientific">Ficus carica</name>
    <name type="common">Common fig</name>
    <dbReference type="NCBI Taxonomy" id="3494"/>
    <lineage>
        <taxon>Eukaryota</taxon>
        <taxon>Viridiplantae</taxon>
        <taxon>Streptophyta</taxon>
        <taxon>Embryophyta</taxon>
        <taxon>Tracheophyta</taxon>
        <taxon>Spermatophyta</taxon>
        <taxon>Magnoliopsida</taxon>
        <taxon>eudicotyledons</taxon>
        <taxon>Gunneridae</taxon>
        <taxon>Pentapetalae</taxon>
        <taxon>rosids</taxon>
        <taxon>fabids</taxon>
        <taxon>Rosales</taxon>
        <taxon>Moraceae</taxon>
        <taxon>Ficeae</taxon>
        <taxon>Ficus</taxon>
    </lineage>
</organism>
<dbReference type="Proteomes" id="UP001187192">
    <property type="component" value="Unassembled WGS sequence"/>
</dbReference>
<keyword evidence="10" id="KW-1133">Transmembrane helix</keyword>
<feature type="region of interest" description="Disordered" evidence="14">
    <location>
        <begin position="1"/>
        <end position="37"/>
    </location>
</feature>
<evidence type="ECO:0000313" key="15">
    <source>
        <dbReference type="EMBL" id="GMN37218.1"/>
    </source>
</evidence>
<protein>
    <recommendedName>
        <fullName evidence="2">non-specific serine/threonine protein kinase</fullName>
        <ecNumber evidence="2">2.7.11.1</ecNumber>
    </recommendedName>
</protein>
<dbReference type="PANTHER" id="PTHR47982:SF35">
    <property type="entry name" value="PROLINE-RICH RECEPTOR-LIKE PROTEIN KINASE PERK1-RELATED"/>
    <property type="match status" value="1"/>
</dbReference>
<keyword evidence="3" id="KW-1003">Cell membrane</keyword>
<dbReference type="InterPro" id="IPR047117">
    <property type="entry name" value="PERK1-13-like"/>
</dbReference>
<keyword evidence="5" id="KW-0808">Transferase</keyword>
<evidence type="ECO:0000256" key="12">
    <source>
        <dbReference type="ARBA" id="ARBA00047899"/>
    </source>
</evidence>
<dbReference type="GO" id="GO:0004674">
    <property type="term" value="F:protein serine/threonine kinase activity"/>
    <property type="evidence" value="ECO:0007669"/>
    <property type="project" value="UniProtKB-KW"/>
</dbReference>
<sequence length="183" mass="20554">MHPIPSRPAGFTSIFPRPLARNSSSSSEKRPPPPQSPGIALGLSQSAFTYEELAEATENFSPAKLVGRGRWFWLCPQRGASKWENGCKHLVSLVGDCISGAWRILILNNTEITSAVLLLYPLDKGNFNDVVDSRLQFDYNYSEVTRMVARAAACVHHSARLRPRMSQRLDEFFIWESFVVCHC</sequence>
<evidence type="ECO:0000313" key="16">
    <source>
        <dbReference type="Proteomes" id="UP001187192"/>
    </source>
</evidence>
<comment type="caution">
    <text evidence="15">The sequence shown here is derived from an EMBL/GenBank/DDBJ whole genome shotgun (WGS) entry which is preliminary data.</text>
</comment>
<evidence type="ECO:0000256" key="7">
    <source>
        <dbReference type="ARBA" id="ARBA00022741"/>
    </source>
</evidence>
<dbReference type="GO" id="GO:0005886">
    <property type="term" value="C:plasma membrane"/>
    <property type="evidence" value="ECO:0007669"/>
    <property type="project" value="UniProtKB-SubCell"/>
</dbReference>
<dbReference type="GO" id="GO:0005524">
    <property type="term" value="F:ATP binding"/>
    <property type="evidence" value="ECO:0007669"/>
    <property type="project" value="UniProtKB-KW"/>
</dbReference>
<keyword evidence="6" id="KW-0812">Transmembrane</keyword>
<comment type="catalytic activity">
    <reaction evidence="13">
        <text>L-seryl-[protein] + ATP = O-phospho-L-seryl-[protein] + ADP + H(+)</text>
        <dbReference type="Rhea" id="RHEA:17989"/>
        <dbReference type="Rhea" id="RHEA-COMP:9863"/>
        <dbReference type="Rhea" id="RHEA-COMP:11604"/>
        <dbReference type="ChEBI" id="CHEBI:15378"/>
        <dbReference type="ChEBI" id="CHEBI:29999"/>
        <dbReference type="ChEBI" id="CHEBI:30616"/>
        <dbReference type="ChEBI" id="CHEBI:83421"/>
        <dbReference type="ChEBI" id="CHEBI:456216"/>
        <dbReference type="EC" id="2.7.11.1"/>
    </reaction>
</comment>
<keyword evidence="4" id="KW-0723">Serine/threonine-protein kinase</keyword>
<evidence type="ECO:0000256" key="1">
    <source>
        <dbReference type="ARBA" id="ARBA00004162"/>
    </source>
</evidence>
<reference evidence="15" key="1">
    <citation type="submission" date="2023-07" db="EMBL/GenBank/DDBJ databases">
        <title>draft genome sequence of fig (Ficus carica).</title>
        <authorList>
            <person name="Takahashi T."/>
            <person name="Nishimura K."/>
        </authorList>
    </citation>
    <scope>NUCLEOTIDE SEQUENCE</scope>
</reference>
<evidence type="ECO:0000256" key="2">
    <source>
        <dbReference type="ARBA" id="ARBA00012513"/>
    </source>
</evidence>
<dbReference type="EMBL" id="BTGU01000006">
    <property type="protein sequence ID" value="GMN37218.1"/>
    <property type="molecule type" value="Genomic_DNA"/>
</dbReference>
<gene>
    <name evidence="15" type="ORF">TIFTF001_006645</name>
</gene>